<dbReference type="OrthoDB" id="5238236at2759"/>
<dbReference type="Proteomes" id="UP000799750">
    <property type="component" value="Unassembled WGS sequence"/>
</dbReference>
<organism evidence="3 4">
    <name type="scientific">Lophium mytilinum</name>
    <dbReference type="NCBI Taxonomy" id="390894"/>
    <lineage>
        <taxon>Eukaryota</taxon>
        <taxon>Fungi</taxon>
        <taxon>Dikarya</taxon>
        <taxon>Ascomycota</taxon>
        <taxon>Pezizomycotina</taxon>
        <taxon>Dothideomycetes</taxon>
        <taxon>Pleosporomycetidae</taxon>
        <taxon>Mytilinidiales</taxon>
        <taxon>Mytilinidiaceae</taxon>
        <taxon>Lophium</taxon>
    </lineage>
</organism>
<dbReference type="PANTHER" id="PTHR38795:SF1">
    <property type="entry name" value="DUF6604 DOMAIN-CONTAINING PROTEIN"/>
    <property type="match status" value="1"/>
</dbReference>
<name>A0A6A6QCM2_9PEZI</name>
<evidence type="ECO:0000256" key="1">
    <source>
        <dbReference type="SAM" id="MobiDB-lite"/>
    </source>
</evidence>
<sequence>MASPRTKDSALLPDQIFYTYKQYKFDTEGIGGWIADTWKECTNRTEKAPTERSPKLKGRARKLARDNINQNGAGIKKERYIIKVSDFVPMAQTIVAHEPKVAVPRILNRMLTRTITNRQHYANWITASGQQDEDNYDQHSYFIGILEDTLQVLQPLFDAPRPPPTRKDSEAESTKDIGFKPSAFDCLTLHDTIEENDDPKGETGASTEASQSTLPQAAIEQDEKGVKEDFLFAIQSFLLDLHKLRNHLGKTWAAYRQGQVDLMAASVVTNSAIGLIRQSEAKLENTIKRPEEYPISTFPTWSLPAILCFELDPTKHFKARERIKAILPSGNYVAYKRPKIEEFTFWKAYQVLKIYSYHTEKARRLSGQFVSCHDLDKWIAPCESDSNYTRLMKCLPDIVTAAMGLQPTYTEDNFTRGLFHHITKEPEIPIWLTFAAQLFLDIQGWLGDKVCNPFAELQNTARQALEAHEQQCLYFESHPKEDIRVLEHYQEIAANMKELRELLIEDRIGKLQTELLKPAYKKLRKASPPKDGHQFFRSHPLICGLLKADIYNQQHRFGICLATADGSTIRMAHLYVAAKILRPDTPTWPDMELLIHYQTPEWLFVGGRPETLSKSYTKYLLAMATSPRGFAKDKRPHHRKLKVEKIRVLSSQSPVADLIHLHNYERQDKSTKDVDTSGANLRKMLLDATFQKRLKRQMGSREKSIPESMWQSEPNNHSMPEICDLLHVAMKAEMPDLCFDWFSMHRTCHGAMHEIRGMCDSDPRTLNPQRDCAMAILQEAEWAERSTAAEKSKLAGAPTTEMMAPLLSAVAHFIRDICERGDGDVEIRKLWNIGRSGIGGRTDYGNFLFNGERLAELVR</sequence>
<evidence type="ECO:0000259" key="2">
    <source>
        <dbReference type="Pfam" id="PF20253"/>
    </source>
</evidence>
<keyword evidence="4" id="KW-1185">Reference proteome</keyword>
<dbReference type="InterPro" id="IPR046539">
    <property type="entry name" value="DUF6604"/>
</dbReference>
<evidence type="ECO:0000313" key="3">
    <source>
        <dbReference type="EMBL" id="KAF2489839.1"/>
    </source>
</evidence>
<feature type="region of interest" description="Disordered" evidence="1">
    <location>
        <begin position="193"/>
        <end position="217"/>
    </location>
</feature>
<dbReference type="PANTHER" id="PTHR38795">
    <property type="entry name" value="DUF6604 DOMAIN-CONTAINING PROTEIN"/>
    <property type="match status" value="1"/>
</dbReference>
<evidence type="ECO:0000313" key="4">
    <source>
        <dbReference type="Proteomes" id="UP000799750"/>
    </source>
</evidence>
<dbReference type="Pfam" id="PF20253">
    <property type="entry name" value="DUF6604"/>
    <property type="match status" value="1"/>
</dbReference>
<dbReference type="EMBL" id="MU004198">
    <property type="protein sequence ID" value="KAF2489839.1"/>
    <property type="molecule type" value="Genomic_DNA"/>
</dbReference>
<proteinExistence type="predicted"/>
<dbReference type="AlphaFoldDB" id="A0A6A6QCM2"/>
<feature type="domain" description="DUF6604" evidence="2">
    <location>
        <begin position="21"/>
        <end position="284"/>
    </location>
</feature>
<feature type="compositionally biased region" description="Polar residues" evidence="1">
    <location>
        <begin position="204"/>
        <end position="215"/>
    </location>
</feature>
<gene>
    <name evidence="3" type="ORF">BU16DRAFT_586025</name>
</gene>
<accession>A0A6A6QCM2</accession>
<reference evidence="3" key="1">
    <citation type="journal article" date="2020" name="Stud. Mycol.">
        <title>101 Dothideomycetes genomes: a test case for predicting lifestyles and emergence of pathogens.</title>
        <authorList>
            <person name="Haridas S."/>
            <person name="Albert R."/>
            <person name="Binder M."/>
            <person name="Bloem J."/>
            <person name="Labutti K."/>
            <person name="Salamov A."/>
            <person name="Andreopoulos B."/>
            <person name="Baker S."/>
            <person name="Barry K."/>
            <person name="Bills G."/>
            <person name="Bluhm B."/>
            <person name="Cannon C."/>
            <person name="Castanera R."/>
            <person name="Culley D."/>
            <person name="Daum C."/>
            <person name="Ezra D."/>
            <person name="Gonzalez J."/>
            <person name="Henrissat B."/>
            <person name="Kuo A."/>
            <person name="Liang C."/>
            <person name="Lipzen A."/>
            <person name="Lutzoni F."/>
            <person name="Magnuson J."/>
            <person name="Mondo S."/>
            <person name="Nolan M."/>
            <person name="Ohm R."/>
            <person name="Pangilinan J."/>
            <person name="Park H.-J."/>
            <person name="Ramirez L."/>
            <person name="Alfaro M."/>
            <person name="Sun H."/>
            <person name="Tritt A."/>
            <person name="Yoshinaga Y."/>
            <person name="Zwiers L.-H."/>
            <person name="Turgeon B."/>
            <person name="Goodwin S."/>
            <person name="Spatafora J."/>
            <person name="Crous P."/>
            <person name="Grigoriev I."/>
        </authorList>
    </citation>
    <scope>NUCLEOTIDE SEQUENCE</scope>
    <source>
        <strain evidence="3">CBS 269.34</strain>
    </source>
</reference>
<protein>
    <recommendedName>
        <fullName evidence="2">DUF6604 domain-containing protein</fullName>
    </recommendedName>
</protein>